<sequence>MKKYDWRSADMMKFFFYVIMYFIAIRQFITCYLHTSS</sequence>
<comment type="caution">
    <text evidence="2">The sequence shown here is derived from an EMBL/GenBank/DDBJ whole genome shotgun (WGS) entry which is preliminary data.</text>
</comment>
<keyword evidence="3" id="KW-1185">Reference proteome</keyword>
<accession>A0A6V8M029</accession>
<keyword evidence="1" id="KW-0812">Transmembrane</keyword>
<evidence type="ECO:0000313" key="2">
    <source>
        <dbReference type="EMBL" id="GFK96141.1"/>
    </source>
</evidence>
<proteinExistence type="predicted"/>
<dbReference type="Proteomes" id="UP000494245">
    <property type="component" value="Unassembled WGS sequence"/>
</dbReference>
<gene>
    <name evidence="2" type="ORF">NNJEOMEG_04021</name>
</gene>
<evidence type="ECO:0000313" key="3">
    <source>
        <dbReference type="Proteomes" id="UP000494245"/>
    </source>
</evidence>
<dbReference type="AlphaFoldDB" id="A0A6V8M029"/>
<keyword evidence="1" id="KW-1133">Transmembrane helix</keyword>
<reference evidence="2 3" key="2">
    <citation type="submission" date="2020-05" db="EMBL/GenBank/DDBJ databases">
        <title>Draft genome sequence of Desulfovibrio sp. strainFSS-1.</title>
        <authorList>
            <person name="Shimoshige H."/>
            <person name="Kobayashi H."/>
            <person name="Maekawa T."/>
        </authorList>
    </citation>
    <scope>NUCLEOTIDE SEQUENCE [LARGE SCALE GENOMIC DNA]</scope>
    <source>
        <strain evidence="2 3">SIID29052-01</strain>
    </source>
</reference>
<reference evidence="2 3" key="1">
    <citation type="submission" date="2020-04" db="EMBL/GenBank/DDBJ databases">
        <authorList>
            <consortium name="Desulfovibrio sp. FSS-1 genome sequencing consortium"/>
            <person name="Shimoshige H."/>
            <person name="Kobayashi H."/>
            <person name="Maekawa T."/>
        </authorList>
    </citation>
    <scope>NUCLEOTIDE SEQUENCE [LARGE SCALE GENOMIC DNA]</scope>
    <source>
        <strain evidence="2 3">SIID29052-01</strain>
    </source>
</reference>
<organism evidence="2 3">
    <name type="scientific">Fundidesulfovibrio magnetotacticus</name>
    <dbReference type="NCBI Taxonomy" id="2730080"/>
    <lineage>
        <taxon>Bacteria</taxon>
        <taxon>Pseudomonadati</taxon>
        <taxon>Thermodesulfobacteriota</taxon>
        <taxon>Desulfovibrionia</taxon>
        <taxon>Desulfovibrionales</taxon>
        <taxon>Desulfovibrionaceae</taxon>
        <taxon>Fundidesulfovibrio</taxon>
    </lineage>
</organism>
<dbReference type="EMBL" id="BLTE01000041">
    <property type="protein sequence ID" value="GFK96141.1"/>
    <property type="molecule type" value="Genomic_DNA"/>
</dbReference>
<evidence type="ECO:0000256" key="1">
    <source>
        <dbReference type="SAM" id="Phobius"/>
    </source>
</evidence>
<feature type="transmembrane region" description="Helical" evidence="1">
    <location>
        <begin position="12"/>
        <end position="35"/>
    </location>
</feature>
<protein>
    <submittedName>
        <fullName evidence="2">Uncharacterized protein</fullName>
    </submittedName>
</protein>
<name>A0A6V8M029_9BACT</name>
<keyword evidence="1" id="KW-0472">Membrane</keyword>